<comment type="caution">
    <text evidence="6">The sequence shown here is derived from an EMBL/GenBank/DDBJ whole genome shotgun (WGS) entry which is preliminary data.</text>
</comment>
<keyword evidence="4 5" id="KW-0472">Membrane</keyword>
<feature type="transmembrane region" description="Helical" evidence="5">
    <location>
        <begin position="27"/>
        <end position="58"/>
    </location>
</feature>
<dbReference type="CDD" id="cd16914">
    <property type="entry name" value="EcfT"/>
    <property type="match status" value="1"/>
</dbReference>
<feature type="transmembrane region" description="Helical" evidence="5">
    <location>
        <begin position="70"/>
        <end position="88"/>
    </location>
</feature>
<protein>
    <recommendedName>
        <fullName evidence="8">Energy-coupling factor transporter transmembrane protein EcfT</fullName>
    </recommendedName>
</protein>
<evidence type="ECO:0000256" key="1">
    <source>
        <dbReference type="ARBA" id="ARBA00004141"/>
    </source>
</evidence>
<accession>A0A855XC64</accession>
<dbReference type="GO" id="GO:0005886">
    <property type="term" value="C:plasma membrane"/>
    <property type="evidence" value="ECO:0007669"/>
    <property type="project" value="UniProtKB-ARBA"/>
</dbReference>
<evidence type="ECO:0008006" key="8">
    <source>
        <dbReference type="Google" id="ProtNLM"/>
    </source>
</evidence>
<evidence type="ECO:0000256" key="5">
    <source>
        <dbReference type="SAM" id="Phobius"/>
    </source>
</evidence>
<dbReference type="PANTHER" id="PTHR33514:SF13">
    <property type="entry name" value="PROTEIN ABCI12, CHLOROPLASTIC"/>
    <property type="match status" value="1"/>
</dbReference>
<proteinExistence type="predicted"/>
<keyword evidence="2 5" id="KW-0812">Transmembrane</keyword>
<comment type="subcellular location">
    <subcellularLocation>
        <location evidence="1">Membrane</location>
        <topology evidence="1">Multi-pass membrane protein</topology>
    </subcellularLocation>
</comment>
<evidence type="ECO:0000256" key="2">
    <source>
        <dbReference type="ARBA" id="ARBA00022692"/>
    </source>
</evidence>
<dbReference type="AlphaFoldDB" id="A0A855XC64"/>
<feature type="transmembrane region" description="Helical" evidence="5">
    <location>
        <begin position="108"/>
        <end position="133"/>
    </location>
</feature>
<keyword evidence="3 5" id="KW-1133">Transmembrane helix</keyword>
<dbReference type="InterPro" id="IPR003339">
    <property type="entry name" value="ABC/ECF_trnsptr_transmembrane"/>
</dbReference>
<dbReference type="EMBL" id="PQAP01000009">
    <property type="protein sequence ID" value="PWB75459.1"/>
    <property type="molecule type" value="Genomic_DNA"/>
</dbReference>
<organism evidence="6 7">
    <name type="scientific">candidate division GN15 bacterium</name>
    <dbReference type="NCBI Taxonomy" id="2072418"/>
    <lineage>
        <taxon>Bacteria</taxon>
        <taxon>candidate division GN15</taxon>
    </lineage>
</organism>
<evidence type="ECO:0000256" key="4">
    <source>
        <dbReference type="ARBA" id="ARBA00023136"/>
    </source>
</evidence>
<evidence type="ECO:0000313" key="7">
    <source>
        <dbReference type="Proteomes" id="UP000250918"/>
    </source>
</evidence>
<sequence>MISSPVLLGQYRPGDSYLHSLDARAKALAVLAVMIFALISNSIIFYVVMITALIAGLVRSGVSTGALGRSFTPVVLLVVLTAAFHLIFSGRNSEILFTVFGWNVRSAAVSAAAFYSLRVVLFVAAAFLITFTCSPSELAEALVKILSPLRRLKVPVNDLGLIIFIAIRFLPILYDEFVTIRNAQVMRGVDFGGAWVSRIRKSSYLLIPVFVAAVGRADELALAIEARGYDSHAARTIYSKARFGARETTFALTSVALMLALFLVTWRHD</sequence>
<reference evidence="6 7" key="1">
    <citation type="journal article" date="2018" name="ISME J.">
        <title>A methanotrophic archaeon couples anaerobic oxidation of methane to Fe(III) reduction.</title>
        <authorList>
            <person name="Cai C."/>
            <person name="Leu A.O."/>
            <person name="Xie G.J."/>
            <person name="Guo J."/>
            <person name="Feng Y."/>
            <person name="Zhao J.X."/>
            <person name="Tyson G.W."/>
            <person name="Yuan Z."/>
            <person name="Hu S."/>
        </authorList>
    </citation>
    <scope>NUCLEOTIDE SEQUENCE [LARGE SCALE GENOMIC DNA]</scope>
    <source>
        <strain evidence="6">FeB_12</strain>
    </source>
</reference>
<dbReference type="Pfam" id="PF02361">
    <property type="entry name" value="CbiQ"/>
    <property type="match status" value="1"/>
</dbReference>
<dbReference type="PANTHER" id="PTHR33514">
    <property type="entry name" value="PROTEIN ABCI12, CHLOROPLASTIC"/>
    <property type="match status" value="1"/>
</dbReference>
<gene>
    <name evidence="6" type="ORF">C3F09_02375</name>
</gene>
<feature type="transmembrane region" description="Helical" evidence="5">
    <location>
        <begin position="248"/>
        <end position="266"/>
    </location>
</feature>
<dbReference type="Proteomes" id="UP000250918">
    <property type="component" value="Unassembled WGS sequence"/>
</dbReference>
<evidence type="ECO:0000256" key="3">
    <source>
        <dbReference type="ARBA" id="ARBA00022989"/>
    </source>
</evidence>
<name>A0A855XC64_9BACT</name>
<evidence type="ECO:0000313" key="6">
    <source>
        <dbReference type="EMBL" id="PWB75459.1"/>
    </source>
</evidence>